<name>A0A9X3TWB0_9PROT</name>
<dbReference type="CDD" id="cd07377">
    <property type="entry name" value="WHTH_GntR"/>
    <property type="match status" value="1"/>
</dbReference>
<dbReference type="Gene3D" id="1.10.10.10">
    <property type="entry name" value="Winged helix-like DNA-binding domain superfamily/Winged helix DNA-binding domain"/>
    <property type="match status" value="1"/>
</dbReference>
<dbReference type="SMART" id="SM00866">
    <property type="entry name" value="UTRA"/>
    <property type="match status" value="1"/>
</dbReference>
<dbReference type="PANTHER" id="PTHR44846">
    <property type="entry name" value="MANNOSYL-D-GLYCERATE TRANSPORT/METABOLISM SYSTEM REPRESSOR MNGR-RELATED"/>
    <property type="match status" value="1"/>
</dbReference>
<proteinExistence type="predicted"/>
<keyword evidence="1" id="KW-0805">Transcription regulation</keyword>
<protein>
    <submittedName>
        <fullName evidence="5">GntR family transcriptional regulator</fullName>
    </submittedName>
</protein>
<keyword evidence="3" id="KW-0804">Transcription</keyword>
<dbReference type="Pfam" id="PF00392">
    <property type="entry name" value="GntR"/>
    <property type="match status" value="1"/>
</dbReference>
<evidence type="ECO:0000256" key="3">
    <source>
        <dbReference type="ARBA" id="ARBA00023163"/>
    </source>
</evidence>
<dbReference type="InterPro" id="IPR036390">
    <property type="entry name" value="WH_DNA-bd_sf"/>
</dbReference>
<reference evidence="5" key="1">
    <citation type="submission" date="2022-08" db="EMBL/GenBank/DDBJ databases">
        <authorList>
            <person name="Vandamme P."/>
            <person name="Hettiarachchi A."/>
            <person name="Peeters C."/>
            <person name="Cnockaert M."/>
            <person name="Carlier A."/>
        </authorList>
    </citation>
    <scope>NUCLEOTIDE SEQUENCE</scope>
    <source>
        <strain evidence="5">LMG 31809</strain>
    </source>
</reference>
<keyword evidence="6" id="KW-1185">Reference proteome</keyword>
<sequence length="282" mass="31277">MVSKKTSGSGIPPTAKIQADKAVGRRDLAARDRSSLPIYHQLYTILRQQIIDGAYAEDVPLPTEMALSGNFNVSRVTVRRALDMLEREGMVMRRQGIGTFAVPVDESTSSNRLSGLIENLITLGIETSAEVLAFDPKSPVPPLVANTLKIPKSGRCLSLMRLRRHKGKPVSLTTVYLPESFGEIITKKTLDDRPIVRILELAGIIAANAEQTISAIAADEQVAARLDVSTGSPVIRLRRTVFDYDGKPILYQQSLYNPDRYEYYMLLSRDNSTARPQWRHLG</sequence>
<dbReference type="Gene3D" id="3.40.1410.10">
    <property type="entry name" value="Chorismate lyase-like"/>
    <property type="match status" value="1"/>
</dbReference>
<dbReference type="InterPro" id="IPR011663">
    <property type="entry name" value="UTRA"/>
</dbReference>
<keyword evidence="2" id="KW-0238">DNA-binding</keyword>
<dbReference type="Proteomes" id="UP001141619">
    <property type="component" value="Unassembled WGS sequence"/>
</dbReference>
<dbReference type="InterPro" id="IPR000524">
    <property type="entry name" value="Tscrpt_reg_HTH_GntR"/>
</dbReference>
<gene>
    <name evidence="5" type="ORF">NYP16_02775</name>
</gene>
<dbReference type="SUPFAM" id="SSF46785">
    <property type="entry name" value="Winged helix' DNA-binding domain"/>
    <property type="match status" value="1"/>
</dbReference>
<dbReference type="GO" id="GO:0003700">
    <property type="term" value="F:DNA-binding transcription factor activity"/>
    <property type="evidence" value="ECO:0007669"/>
    <property type="project" value="InterPro"/>
</dbReference>
<comment type="caution">
    <text evidence="5">The sequence shown here is derived from an EMBL/GenBank/DDBJ whole genome shotgun (WGS) entry which is preliminary data.</text>
</comment>
<dbReference type="InterPro" id="IPR050679">
    <property type="entry name" value="Bact_HTH_transcr_reg"/>
</dbReference>
<dbReference type="InterPro" id="IPR028978">
    <property type="entry name" value="Chorismate_lyase_/UTRA_dom_sf"/>
</dbReference>
<dbReference type="RefSeq" id="WP_274942583.1">
    <property type="nucleotide sequence ID" value="NZ_JANWOI010000001.1"/>
</dbReference>
<evidence type="ECO:0000256" key="2">
    <source>
        <dbReference type="ARBA" id="ARBA00023125"/>
    </source>
</evidence>
<evidence type="ECO:0000256" key="1">
    <source>
        <dbReference type="ARBA" id="ARBA00023015"/>
    </source>
</evidence>
<reference evidence="5" key="2">
    <citation type="journal article" date="2023" name="Syst. Appl. Microbiol.">
        <title>Govania unica gen. nov., sp. nov., a rare biosphere bacterium that represents a novel family in the class Alphaproteobacteria.</title>
        <authorList>
            <person name="Vandamme P."/>
            <person name="Peeters C."/>
            <person name="Hettiarachchi A."/>
            <person name="Cnockaert M."/>
            <person name="Carlier A."/>
        </authorList>
    </citation>
    <scope>NUCLEOTIDE SEQUENCE</scope>
    <source>
        <strain evidence="5">LMG 31809</strain>
    </source>
</reference>
<accession>A0A9X3TWB0</accession>
<dbReference type="SMART" id="SM00345">
    <property type="entry name" value="HTH_GNTR"/>
    <property type="match status" value="1"/>
</dbReference>
<evidence type="ECO:0000259" key="4">
    <source>
        <dbReference type="PROSITE" id="PS50949"/>
    </source>
</evidence>
<dbReference type="GO" id="GO:0045892">
    <property type="term" value="P:negative regulation of DNA-templated transcription"/>
    <property type="evidence" value="ECO:0007669"/>
    <property type="project" value="TreeGrafter"/>
</dbReference>
<dbReference type="PROSITE" id="PS50949">
    <property type="entry name" value="HTH_GNTR"/>
    <property type="match status" value="1"/>
</dbReference>
<feature type="domain" description="HTH gntR-type" evidence="4">
    <location>
        <begin position="36"/>
        <end position="104"/>
    </location>
</feature>
<evidence type="ECO:0000313" key="6">
    <source>
        <dbReference type="Proteomes" id="UP001141619"/>
    </source>
</evidence>
<dbReference type="Pfam" id="PF07702">
    <property type="entry name" value="UTRA"/>
    <property type="match status" value="1"/>
</dbReference>
<dbReference type="EMBL" id="JANWOI010000001">
    <property type="protein sequence ID" value="MDA5192882.1"/>
    <property type="molecule type" value="Genomic_DNA"/>
</dbReference>
<evidence type="ECO:0000313" key="5">
    <source>
        <dbReference type="EMBL" id="MDA5192882.1"/>
    </source>
</evidence>
<dbReference type="GO" id="GO:0003677">
    <property type="term" value="F:DNA binding"/>
    <property type="evidence" value="ECO:0007669"/>
    <property type="project" value="UniProtKB-KW"/>
</dbReference>
<dbReference type="AlphaFoldDB" id="A0A9X3TWB0"/>
<dbReference type="PRINTS" id="PR00035">
    <property type="entry name" value="HTHGNTR"/>
</dbReference>
<dbReference type="InterPro" id="IPR036388">
    <property type="entry name" value="WH-like_DNA-bd_sf"/>
</dbReference>
<dbReference type="PANTHER" id="PTHR44846:SF1">
    <property type="entry name" value="MANNOSYL-D-GLYCERATE TRANSPORT_METABOLISM SYSTEM REPRESSOR MNGR-RELATED"/>
    <property type="match status" value="1"/>
</dbReference>
<dbReference type="SUPFAM" id="SSF64288">
    <property type="entry name" value="Chorismate lyase-like"/>
    <property type="match status" value="1"/>
</dbReference>
<organism evidence="5 6">
    <name type="scientific">Govanella unica</name>
    <dbReference type="NCBI Taxonomy" id="2975056"/>
    <lineage>
        <taxon>Bacteria</taxon>
        <taxon>Pseudomonadati</taxon>
        <taxon>Pseudomonadota</taxon>
        <taxon>Alphaproteobacteria</taxon>
        <taxon>Emcibacterales</taxon>
        <taxon>Govanellaceae</taxon>
        <taxon>Govanella</taxon>
    </lineage>
</organism>